<dbReference type="Proteomes" id="UP000250434">
    <property type="component" value="Chromosome"/>
</dbReference>
<dbReference type="KEGG" id="aab:A4R43_40355"/>
<evidence type="ECO:0000313" key="4">
    <source>
        <dbReference type="Proteomes" id="UP000250434"/>
    </source>
</evidence>
<feature type="transmembrane region" description="Helical" evidence="2">
    <location>
        <begin position="70"/>
        <end position="90"/>
    </location>
</feature>
<keyword evidence="2" id="KW-1133">Transmembrane helix</keyword>
<feature type="region of interest" description="Disordered" evidence="1">
    <location>
        <begin position="94"/>
        <end position="121"/>
    </location>
</feature>
<dbReference type="OrthoDB" id="10018204at2"/>
<sequence>MLARVKLTFLILGFLFLGSSFAVSAIMSDEARVRGSLEWTCQPPDKATGWVECHSTKNSDALFRLDIDHLALQLSLALTGVGCLVAAAAVGNRPKPVPGPQQWQQQPQQPPQPQQPYGQSR</sequence>
<name>A0A344LIQ8_9PSEU</name>
<gene>
    <name evidence="3" type="ORF">A4R43_40355</name>
</gene>
<protein>
    <submittedName>
        <fullName evidence="3">Uncharacterized protein</fullName>
    </submittedName>
</protein>
<proteinExistence type="predicted"/>
<evidence type="ECO:0000256" key="1">
    <source>
        <dbReference type="SAM" id="MobiDB-lite"/>
    </source>
</evidence>
<keyword evidence="2" id="KW-0472">Membrane</keyword>
<evidence type="ECO:0000313" key="3">
    <source>
        <dbReference type="EMBL" id="AXB47932.1"/>
    </source>
</evidence>
<keyword evidence="4" id="KW-1185">Reference proteome</keyword>
<organism evidence="3 4">
    <name type="scientific">Amycolatopsis albispora</name>
    <dbReference type="NCBI Taxonomy" id="1804986"/>
    <lineage>
        <taxon>Bacteria</taxon>
        <taxon>Bacillati</taxon>
        <taxon>Actinomycetota</taxon>
        <taxon>Actinomycetes</taxon>
        <taxon>Pseudonocardiales</taxon>
        <taxon>Pseudonocardiaceae</taxon>
        <taxon>Amycolatopsis</taxon>
    </lineage>
</organism>
<accession>A0A344LIQ8</accession>
<dbReference type="AlphaFoldDB" id="A0A344LIQ8"/>
<dbReference type="EMBL" id="CP015163">
    <property type="protein sequence ID" value="AXB47932.1"/>
    <property type="molecule type" value="Genomic_DNA"/>
</dbReference>
<evidence type="ECO:0000256" key="2">
    <source>
        <dbReference type="SAM" id="Phobius"/>
    </source>
</evidence>
<keyword evidence="2" id="KW-0812">Transmembrane</keyword>
<reference evidence="3 4" key="1">
    <citation type="submission" date="2016-04" db="EMBL/GenBank/DDBJ databases">
        <title>Complete genome sequence and analysis of deep-sea sediment isolate, Amycolatopsis sp. WP1.</title>
        <authorList>
            <person name="Wang H."/>
            <person name="Chen S."/>
            <person name="Wu Q."/>
        </authorList>
    </citation>
    <scope>NUCLEOTIDE SEQUENCE [LARGE SCALE GENOMIC DNA]</scope>
    <source>
        <strain evidence="3 4">WP1</strain>
    </source>
</reference>